<gene>
    <name evidence="2" type="ORF">G5714_023684</name>
</gene>
<evidence type="ECO:0000313" key="3">
    <source>
        <dbReference type="Proteomes" id="UP000579812"/>
    </source>
</evidence>
<accession>A0A7J6BN15</accession>
<proteinExistence type="predicted"/>
<reference evidence="2 3" key="1">
    <citation type="submission" date="2020-04" db="EMBL/GenBank/DDBJ databases">
        <title>Chromosome-level genome assembly of a cyprinid fish Onychostoma macrolepis by integration of Nanopore Sequencing, Bionano and Hi-C technology.</title>
        <authorList>
            <person name="Wang D."/>
        </authorList>
    </citation>
    <scope>NUCLEOTIDE SEQUENCE [LARGE SCALE GENOMIC DNA]</scope>
    <source>
        <strain evidence="2">SWU-2019</strain>
        <tissue evidence="2">Muscle</tissue>
    </source>
</reference>
<evidence type="ECO:0000256" key="1">
    <source>
        <dbReference type="SAM" id="MobiDB-lite"/>
    </source>
</evidence>
<dbReference type="AlphaFoldDB" id="A0A7J6BN15"/>
<feature type="region of interest" description="Disordered" evidence="1">
    <location>
        <begin position="1"/>
        <end position="32"/>
    </location>
</feature>
<evidence type="ECO:0000313" key="2">
    <source>
        <dbReference type="EMBL" id="KAF4096081.1"/>
    </source>
</evidence>
<sequence length="283" mass="31041">MELKMKSLPRKGKSPISQGEHTAAAGVGTPRLDHIPQTLPTSLRLAPSPGATRRWRSCNTSLLCPSPILRTGRARTPLLFGLGPGPSRDEGFKGSRTRLCLPELLDHRLNRSTEKIGRRNRCIGEKALLFLPDVRQVYVWIASPRPCQPPFGSRHLLEPPAGGGAATLAFCARLQSSDRDGPGHLCCSGWDLDLRGMKVLKAAERDFASLNFSTTVLTEWPSDETQSVVLGSERWGAVMCTLEAFDWPARKGAVSHVNTDLMGMWQLSEELLSIPAHSLCWSL</sequence>
<dbReference type="Proteomes" id="UP000579812">
    <property type="component" value="Unassembled WGS sequence"/>
</dbReference>
<dbReference type="EMBL" id="JAAMOB010000024">
    <property type="protein sequence ID" value="KAF4096081.1"/>
    <property type="molecule type" value="Genomic_DNA"/>
</dbReference>
<name>A0A7J6BN15_9TELE</name>
<keyword evidence="3" id="KW-1185">Reference proteome</keyword>
<organism evidence="2 3">
    <name type="scientific">Onychostoma macrolepis</name>
    <dbReference type="NCBI Taxonomy" id="369639"/>
    <lineage>
        <taxon>Eukaryota</taxon>
        <taxon>Metazoa</taxon>
        <taxon>Chordata</taxon>
        <taxon>Craniata</taxon>
        <taxon>Vertebrata</taxon>
        <taxon>Euteleostomi</taxon>
        <taxon>Actinopterygii</taxon>
        <taxon>Neopterygii</taxon>
        <taxon>Teleostei</taxon>
        <taxon>Ostariophysi</taxon>
        <taxon>Cypriniformes</taxon>
        <taxon>Cyprinidae</taxon>
        <taxon>Acrossocheilinae</taxon>
        <taxon>Onychostoma</taxon>
    </lineage>
</organism>
<protein>
    <submittedName>
        <fullName evidence="2">Uncharacterized protein</fullName>
    </submittedName>
</protein>
<comment type="caution">
    <text evidence="2">The sequence shown here is derived from an EMBL/GenBank/DDBJ whole genome shotgun (WGS) entry which is preliminary data.</text>
</comment>